<evidence type="ECO:0008006" key="3">
    <source>
        <dbReference type="Google" id="ProtNLM"/>
    </source>
</evidence>
<dbReference type="Proteomes" id="UP000598217">
    <property type="component" value="Unassembled WGS sequence"/>
</dbReference>
<sequence>MLDQEGLQDFLEAYGRELVGGDLDGIAARHSYPAYVAGDTQSIPVASPADVKGAFTGAAERYREHGVVGAVPEIRRMEELTSRLVWADVRWSYLDGTGAELRAESYRYLLREAGNSCMICVVVALGAE</sequence>
<accession>A0ABR9HJM4</accession>
<reference evidence="1 2" key="1">
    <citation type="submission" date="2020-10" db="EMBL/GenBank/DDBJ databases">
        <title>Sequencing the genomes of 1000 actinobacteria strains.</title>
        <authorList>
            <person name="Klenk H.-P."/>
        </authorList>
    </citation>
    <scope>NUCLEOTIDE SEQUENCE [LARGE SCALE GENOMIC DNA]</scope>
    <source>
        <strain evidence="1 2">DSM 45157</strain>
    </source>
</reference>
<dbReference type="EMBL" id="JADBDY010000001">
    <property type="protein sequence ID" value="MBE1459209.1"/>
    <property type="molecule type" value="Genomic_DNA"/>
</dbReference>
<organism evidence="1 2">
    <name type="scientific">Nocardiopsis terrae</name>
    <dbReference type="NCBI Taxonomy" id="372655"/>
    <lineage>
        <taxon>Bacteria</taxon>
        <taxon>Bacillati</taxon>
        <taxon>Actinomycetota</taxon>
        <taxon>Actinomycetes</taxon>
        <taxon>Streptosporangiales</taxon>
        <taxon>Nocardiopsidaceae</taxon>
        <taxon>Nocardiopsis</taxon>
    </lineage>
</organism>
<name>A0ABR9HJM4_9ACTN</name>
<dbReference type="RefSeq" id="WP_191272402.1">
    <property type="nucleotide sequence ID" value="NZ_BMXJ01000005.1"/>
</dbReference>
<evidence type="ECO:0000313" key="1">
    <source>
        <dbReference type="EMBL" id="MBE1459209.1"/>
    </source>
</evidence>
<proteinExistence type="predicted"/>
<evidence type="ECO:0000313" key="2">
    <source>
        <dbReference type="Proteomes" id="UP000598217"/>
    </source>
</evidence>
<keyword evidence="2" id="KW-1185">Reference proteome</keyword>
<protein>
    <recommendedName>
        <fullName evidence="3">SnoaL-like domain-containing protein</fullName>
    </recommendedName>
</protein>
<comment type="caution">
    <text evidence="1">The sequence shown here is derived from an EMBL/GenBank/DDBJ whole genome shotgun (WGS) entry which is preliminary data.</text>
</comment>
<gene>
    <name evidence="1" type="ORF">H4W79_003423</name>
</gene>